<dbReference type="AlphaFoldDB" id="A0A0F8W349"/>
<accession>A0A0F8W349</accession>
<sequence length="39" mass="4492">AMYEALKDVWAYLAPKYHEPKVKILCDKVEEALAKAEVK</sequence>
<dbReference type="EMBL" id="LAZR01067655">
    <property type="protein sequence ID" value="KKK51157.1"/>
    <property type="molecule type" value="Genomic_DNA"/>
</dbReference>
<protein>
    <submittedName>
        <fullName evidence="1">Uncharacterized protein</fullName>
    </submittedName>
</protein>
<comment type="caution">
    <text evidence="1">The sequence shown here is derived from an EMBL/GenBank/DDBJ whole genome shotgun (WGS) entry which is preliminary data.</text>
</comment>
<gene>
    <name evidence="1" type="ORF">LCGC14_3117810</name>
</gene>
<feature type="non-terminal residue" evidence="1">
    <location>
        <position position="1"/>
    </location>
</feature>
<organism evidence="1">
    <name type="scientific">marine sediment metagenome</name>
    <dbReference type="NCBI Taxonomy" id="412755"/>
    <lineage>
        <taxon>unclassified sequences</taxon>
        <taxon>metagenomes</taxon>
        <taxon>ecological metagenomes</taxon>
    </lineage>
</organism>
<proteinExistence type="predicted"/>
<reference evidence="1" key="1">
    <citation type="journal article" date="2015" name="Nature">
        <title>Complex archaea that bridge the gap between prokaryotes and eukaryotes.</title>
        <authorList>
            <person name="Spang A."/>
            <person name="Saw J.H."/>
            <person name="Jorgensen S.L."/>
            <person name="Zaremba-Niedzwiedzka K."/>
            <person name="Martijn J."/>
            <person name="Lind A.E."/>
            <person name="van Eijk R."/>
            <person name="Schleper C."/>
            <person name="Guy L."/>
            <person name="Ettema T.J."/>
        </authorList>
    </citation>
    <scope>NUCLEOTIDE SEQUENCE</scope>
</reference>
<name>A0A0F8W349_9ZZZZ</name>
<evidence type="ECO:0000313" key="1">
    <source>
        <dbReference type="EMBL" id="KKK51157.1"/>
    </source>
</evidence>